<keyword evidence="7" id="KW-0449">Lipoprotein</keyword>
<dbReference type="InterPro" id="IPR038501">
    <property type="entry name" value="Spore_GerAC_C_sf"/>
</dbReference>
<evidence type="ECO:0000259" key="10">
    <source>
        <dbReference type="Pfam" id="PF25198"/>
    </source>
</evidence>
<dbReference type="STRING" id="1297617.IB211_03307c"/>
<sequence>MRVKKSAVLLLCAALLPLSGCSRAEAALPYAHEIEDTVLMGALGVDLKEGAPGRVAVTVSSGGRSGAGDSPGQSPVVLSAQAETVSAACAEMQTFGSDFVFFGDVEHVLVGEEQALTGVMSLLGHMARDPELRLEARLWVIKDGRAGDILFDAASDGGAPDRLTALETDAELAASPAPRTAREVLSDLLDNGCALLPALERRPARTGDGAEGEYTVAGAGYAILRNGALAGWTGEEGALGADLLTGDAPGRILEFAAPSLAQTALRLTEVKTELTPSFTDGTLAGLAVTCRIEAQVAELRGADGLSEEGRIWLEERLAQTGEAAIHTALDLAQTLDADYLHLGRKAALAAPWRKAELETQWKAGFAALPISLTVTGQVARM</sequence>
<reference evidence="12" key="2">
    <citation type="submission" date="2015-04" db="EMBL/GenBank/DDBJ databases">
        <title>A butyrogenic pathway from the amino acid lysine in a human gut commensal.</title>
        <authorList>
            <person name="de Vos W.M."/>
            <person name="Bui N.T.P."/>
            <person name="Plugge C.M."/>
            <person name="Ritari J."/>
        </authorList>
    </citation>
    <scope>NUCLEOTIDE SEQUENCE [LARGE SCALE GENOMIC DNA]</scope>
    <source>
        <strain evidence="12">AF211</strain>
    </source>
</reference>
<evidence type="ECO:0000256" key="7">
    <source>
        <dbReference type="ARBA" id="ARBA00023288"/>
    </source>
</evidence>
<dbReference type="InterPro" id="IPR008844">
    <property type="entry name" value="Spore_GerAC-like"/>
</dbReference>
<dbReference type="AlphaFoldDB" id="A0A0S2W8R9"/>
<reference evidence="11 12" key="1">
    <citation type="journal article" date="2015" name="Nat. Commun.">
        <title>Production of butyrate from lysine and the Amadori product fructoselysine by a human gut commensal.</title>
        <authorList>
            <person name="Bui T.P."/>
            <person name="Ritari J."/>
            <person name="Boeren S."/>
            <person name="de Waard P."/>
            <person name="Plugge C.M."/>
            <person name="de Vos W.M."/>
        </authorList>
    </citation>
    <scope>NUCLEOTIDE SEQUENCE [LARGE SCALE GENOMIC DNA]</scope>
    <source>
        <strain evidence="11 12">AF211</strain>
    </source>
</reference>
<dbReference type="PANTHER" id="PTHR35789">
    <property type="entry name" value="SPORE GERMINATION PROTEIN B3"/>
    <property type="match status" value="1"/>
</dbReference>
<proteinExistence type="inferred from homology"/>
<evidence type="ECO:0000256" key="5">
    <source>
        <dbReference type="ARBA" id="ARBA00023136"/>
    </source>
</evidence>
<evidence type="ECO:0000259" key="9">
    <source>
        <dbReference type="Pfam" id="PF05504"/>
    </source>
</evidence>
<dbReference type="Gene3D" id="3.30.300.210">
    <property type="entry name" value="Nutrient germinant receptor protein C, domain 3"/>
    <property type="match status" value="1"/>
</dbReference>
<feature type="signal peptide" evidence="8">
    <location>
        <begin position="1"/>
        <end position="26"/>
    </location>
</feature>
<evidence type="ECO:0000256" key="3">
    <source>
        <dbReference type="ARBA" id="ARBA00022544"/>
    </source>
</evidence>
<dbReference type="eggNOG" id="ENOG5030RAA">
    <property type="taxonomic scope" value="Bacteria"/>
</dbReference>
<dbReference type="RefSeq" id="WP_058118645.1">
    <property type="nucleotide sequence ID" value="NZ_CP011307.1"/>
</dbReference>
<gene>
    <name evidence="11" type="ORF">IB211_03307c</name>
</gene>
<dbReference type="InterPro" id="IPR057336">
    <property type="entry name" value="GerAC_N"/>
</dbReference>
<feature type="domain" description="Spore germination GerAC-like C-terminal" evidence="9">
    <location>
        <begin position="220"/>
        <end position="380"/>
    </location>
</feature>
<name>A0A0S2W8R9_9FIRM</name>
<keyword evidence="12" id="KW-1185">Reference proteome</keyword>
<feature type="chain" id="PRO_5006606450" evidence="8">
    <location>
        <begin position="27"/>
        <end position="381"/>
    </location>
</feature>
<evidence type="ECO:0000256" key="4">
    <source>
        <dbReference type="ARBA" id="ARBA00022729"/>
    </source>
</evidence>
<dbReference type="GO" id="GO:0009847">
    <property type="term" value="P:spore germination"/>
    <property type="evidence" value="ECO:0007669"/>
    <property type="project" value="InterPro"/>
</dbReference>
<accession>A0A0S2W8R9</accession>
<dbReference type="KEGG" id="ibu:IB211_03307c"/>
<keyword evidence="6" id="KW-0564">Palmitate</keyword>
<dbReference type="GO" id="GO:0016020">
    <property type="term" value="C:membrane"/>
    <property type="evidence" value="ECO:0007669"/>
    <property type="project" value="UniProtKB-SubCell"/>
</dbReference>
<organism evidence="11 12">
    <name type="scientific">Intestinimonas butyriciproducens</name>
    <dbReference type="NCBI Taxonomy" id="1297617"/>
    <lineage>
        <taxon>Bacteria</taxon>
        <taxon>Bacillati</taxon>
        <taxon>Bacillota</taxon>
        <taxon>Clostridia</taxon>
        <taxon>Eubacteriales</taxon>
        <taxon>Intestinimonas</taxon>
    </lineage>
</organism>
<protein>
    <submittedName>
        <fullName evidence="11">Spore germination protein GerKC</fullName>
    </submittedName>
</protein>
<evidence type="ECO:0000256" key="8">
    <source>
        <dbReference type="SAM" id="SignalP"/>
    </source>
</evidence>
<dbReference type="Pfam" id="PF05504">
    <property type="entry name" value="Spore_GerAC"/>
    <property type="match status" value="1"/>
</dbReference>
<dbReference type="PANTHER" id="PTHR35789:SF1">
    <property type="entry name" value="SPORE GERMINATION PROTEIN B3"/>
    <property type="match status" value="1"/>
</dbReference>
<dbReference type="EMBL" id="CP011307">
    <property type="protein sequence ID" value="ALP95695.1"/>
    <property type="molecule type" value="Genomic_DNA"/>
</dbReference>
<comment type="subcellular location">
    <subcellularLocation>
        <location evidence="1">Membrane</location>
        <topology evidence="1">Lipid-anchor</topology>
    </subcellularLocation>
</comment>
<feature type="domain" description="Spore germination protein N-terminal" evidence="10">
    <location>
        <begin position="32"/>
        <end position="200"/>
    </location>
</feature>
<comment type="similarity">
    <text evidence="2">Belongs to the GerABKC lipoprotein family.</text>
</comment>
<keyword evidence="4 8" id="KW-0732">Signal</keyword>
<keyword evidence="5" id="KW-0472">Membrane</keyword>
<evidence type="ECO:0000313" key="12">
    <source>
        <dbReference type="Proteomes" id="UP000064844"/>
    </source>
</evidence>
<evidence type="ECO:0000256" key="2">
    <source>
        <dbReference type="ARBA" id="ARBA00007886"/>
    </source>
</evidence>
<dbReference type="Proteomes" id="UP000064844">
    <property type="component" value="Chromosome"/>
</dbReference>
<keyword evidence="3" id="KW-0309">Germination</keyword>
<evidence type="ECO:0000256" key="1">
    <source>
        <dbReference type="ARBA" id="ARBA00004635"/>
    </source>
</evidence>
<evidence type="ECO:0000313" key="11">
    <source>
        <dbReference type="EMBL" id="ALP95695.1"/>
    </source>
</evidence>
<dbReference type="InterPro" id="IPR046953">
    <property type="entry name" value="Spore_GerAC-like_C"/>
</dbReference>
<evidence type="ECO:0000256" key="6">
    <source>
        <dbReference type="ARBA" id="ARBA00023139"/>
    </source>
</evidence>
<dbReference type="Pfam" id="PF25198">
    <property type="entry name" value="Spore_GerAC_N"/>
    <property type="match status" value="1"/>
</dbReference>